<evidence type="ECO:0000256" key="6">
    <source>
        <dbReference type="ARBA" id="ARBA00022833"/>
    </source>
</evidence>
<dbReference type="Proteomes" id="UP000049983">
    <property type="component" value="Unassembled WGS sequence"/>
</dbReference>
<evidence type="ECO:0000256" key="7">
    <source>
        <dbReference type="HAMAP-Rule" id="MF_01374"/>
    </source>
</evidence>
<dbReference type="SUPFAM" id="SSF56281">
    <property type="entry name" value="Metallo-hydrolase/oxidoreductase"/>
    <property type="match status" value="1"/>
</dbReference>
<comment type="subunit">
    <text evidence="7">Monomer.</text>
</comment>
<proteinExistence type="inferred from homology"/>
<comment type="pathway">
    <text evidence="2 7">Secondary metabolite metabolism; methylglyoxal degradation; (R)-lactate from methylglyoxal: step 2/2.</text>
</comment>
<keyword evidence="10" id="KW-1185">Reference proteome</keyword>
<evidence type="ECO:0000256" key="3">
    <source>
        <dbReference type="ARBA" id="ARBA00006759"/>
    </source>
</evidence>
<feature type="binding site" evidence="7">
    <location>
        <position position="169"/>
    </location>
    <ligand>
        <name>Zn(2+)</name>
        <dbReference type="ChEBI" id="CHEBI:29105"/>
        <label>1</label>
    </ligand>
</feature>
<feature type="binding site" evidence="7">
    <location>
        <position position="94"/>
    </location>
    <ligand>
        <name>Zn(2+)</name>
        <dbReference type="ChEBI" id="CHEBI:29105"/>
        <label>1</label>
    </ligand>
</feature>
<evidence type="ECO:0000256" key="4">
    <source>
        <dbReference type="ARBA" id="ARBA00022723"/>
    </source>
</evidence>
<dbReference type="STRING" id="311410.LA5095_02363"/>
<dbReference type="InterPro" id="IPR050110">
    <property type="entry name" value="Glyoxalase_II_hydrolase"/>
</dbReference>
<dbReference type="Pfam" id="PF16123">
    <property type="entry name" value="HAGH_C"/>
    <property type="match status" value="1"/>
</dbReference>
<feature type="binding site" evidence="7">
    <location>
        <position position="97"/>
    </location>
    <ligand>
        <name>Zn(2+)</name>
        <dbReference type="ChEBI" id="CHEBI:29105"/>
        <label>2</label>
    </ligand>
</feature>
<comment type="catalytic activity">
    <reaction evidence="1 7">
        <text>an S-(2-hydroxyacyl)glutathione + H2O = a 2-hydroxy carboxylate + glutathione + H(+)</text>
        <dbReference type="Rhea" id="RHEA:21864"/>
        <dbReference type="ChEBI" id="CHEBI:15377"/>
        <dbReference type="ChEBI" id="CHEBI:15378"/>
        <dbReference type="ChEBI" id="CHEBI:57925"/>
        <dbReference type="ChEBI" id="CHEBI:58896"/>
        <dbReference type="ChEBI" id="CHEBI:71261"/>
        <dbReference type="EC" id="3.1.2.6"/>
    </reaction>
</comment>
<dbReference type="InterPro" id="IPR036866">
    <property type="entry name" value="RibonucZ/Hydroxyglut_hydro"/>
</dbReference>
<feature type="binding site" evidence="7">
    <location>
        <position position="208"/>
    </location>
    <ligand>
        <name>Zn(2+)</name>
        <dbReference type="ChEBI" id="CHEBI:29105"/>
        <label>2</label>
    </ligand>
</feature>
<reference evidence="10" key="1">
    <citation type="submission" date="2015-07" db="EMBL/GenBank/DDBJ databases">
        <authorList>
            <person name="Rodrigo-Torres Lidia"/>
            <person name="Arahal R.David."/>
        </authorList>
    </citation>
    <scope>NUCLEOTIDE SEQUENCE [LARGE SCALE GENOMIC DNA]</scope>
    <source>
        <strain evidence="10">CECT 5096</strain>
    </source>
</reference>
<dbReference type="Gene3D" id="3.60.15.10">
    <property type="entry name" value="Ribonuclease Z/Hydroxyacylglutathione hydrolase-like"/>
    <property type="match status" value="1"/>
</dbReference>
<feature type="binding site" evidence="7">
    <location>
        <position position="150"/>
    </location>
    <ligand>
        <name>Zn(2+)</name>
        <dbReference type="ChEBI" id="CHEBI:29105"/>
        <label>1</label>
    </ligand>
</feature>
<name>A0A0M7ABT0_9HYPH</name>
<dbReference type="GO" id="GO:0004416">
    <property type="term" value="F:hydroxyacylglutathione hydrolase activity"/>
    <property type="evidence" value="ECO:0007669"/>
    <property type="project" value="UniProtKB-UniRule"/>
</dbReference>
<dbReference type="HAMAP" id="MF_01374">
    <property type="entry name" value="Glyoxalase_2"/>
    <property type="match status" value="1"/>
</dbReference>
<feature type="binding site" evidence="7">
    <location>
        <position position="169"/>
    </location>
    <ligand>
        <name>Zn(2+)</name>
        <dbReference type="ChEBI" id="CHEBI:29105"/>
        <label>2</label>
    </ligand>
</feature>
<dbReference type="EMBL" id="CXWC01000002">
    <property type="protein sequence ID" value="CTQ66766.1"/>
    <property type="molecule type" value="Genomic_DNA"/>
</dbReference>
<dbReference type="GO" id="GO:0046872">
    <property type="term" value="F:metal ion binding"/>
    <property type="evidence" value="ECO:0007669"/>
    <property type="project" value="UniProtKB-KW"/>
</dbReference>
<evidence type="ECO:0000313" key="10">
    <source>
        <dbReference type="Proteomes" id="UP000049983"/>
    </source>
</evidence>
<accession>A0A0M7ABT0</accession>
<comment type="cofactor">
    <cofactor evidence="7">
        <name>Zn(2+)</name>
        <dbReference type="ChEBI" id="CHEBI:29105"/>
    </cofactor>
    <text evidence="7">Binds 2 Zn(2+) ions per subunit.</text>
</comment>
<dbReference type="SMART" id="SM00849">
    <property type="entry name" value="Lactamase_B"/>
    <property type="match status" value="1"/>
</dbReference>
<dbReference type="PIRSF" id="PIRSF005457">
    <property type="entry name" value="Glx"/>
    <property type="match status" value="1"/>
</dbReference>
<dbReference type="AlphaFoldDB" id="A0A0M7ABT0"/>
<comment type="similarity">
    <text evidence="3 7">Belongs to the metallo-beta-lactamase superfamily. Glyoxalase II family.</text>
</comment>
<feature type="domain" description="Metallo-beta-lactamase" evidence="8">
    <location>
        <begin position="49"/>
        <end position="208"/>
    </location>
</feature>
<dbReference type="PANTHER" id="PTHR43705:SF1">
    <property type="entry name" value="HYDROXYACYLGLUTATHIONE HYDROLASE GLOB"/>
    <property type="match status" value="1"/>
</dbReference>
<dbReference type="EC" id="3.1.2.6" evidence="7"/>
<comment type="function">
    <text evidence="7">Thiolesterase that catalyzes the hydrolysis of S-D-lactoyl-glutathione to form glutathione and D-lactic acid.</text>
</comment>
<organism evidence="9 10">
    <name type="scientific">Roseibium album</name>
    <dbReference type="NCBI Taxonomy" id="311410"/>
    <lineage>
        <taxon>Bacteria</taxon>
        <taxon>Pseudomonadati</taxon>
        <taxon>Pseudomonadota</taxon>
        <taxon>Alphaproteobacteria</taxon>
        <taxon>Hyphomicrobiales</taxon>
        <taxon>Stappiaceae</taxon>
        <taxon>Roseibium</taxon>
    </lineage>
</organism>
<evidence type="ECO:0000313" key="9">
    <source>
        <dbReference type="EMBL" id="CTQ66766.1"/>
    </source>
</evidence>
<keyword evidence="6 7" id="KW-0862">Zinc</keyword>
<dbReference type="InterPro" id="IPR032282">
    <property type="entry name" value="HAGH_C"/>
</dbReference>
<feature type="binding site" evidence="7">
    <location>
        <position position="96"/>
    </location>
    <ligand>
        <name>Zn(2+)</name>
        <dbReference type="ChEBI" id="CHEBI:29105"/>
        <label>2</label>
    </ligand>
</feature>
<sequence>MRTQSTGIAVLPSGFLFATVANNKSITSGSFFMALSDTTEIYQFPCLNDNFGVLMHDSDSGTTIAFDVPDASTCQNALKEKGWQLTHILITHHHWDHVQGLGELKQATTANVCGPARSSQKIPELDRTVDDGDHILCGPYRIKAIATPGHTLDQISWYIPDIKMAHTGDTLFSLGCGRVFEGDKEMMWSSLEKLGRELPDDTVIYCGHEYTEANAKFALTIDPGNSDLKARAAEVAELRSRGEPTLPTTMAQEKATNPFLRAAEASVAQALGMEGKPAVEVFSEIRTRKDNA</sequence>
<dbReference type="InterPro" id="IPR017782">
    <property type="entry name" value="Hydroxyacylglutathione_Hdrlase"/>
</dbReference>
<keyword evidence="4 7" id="KW-0479">Metal-binding</keyword>
<dbReference type="CDD" id="cd07723">
    <property type="entry name" value="hydroxyacylglutathione_hydrolase_MBL-fold"/>
    <property type="match status" value="1"/>
</dbReference>
<evidence type="ECO:0000256" key="2">
    <source>
        <dbReference type="ARBA" id="ARBA00004963"/>
    </source>
</evidence>
<dbReference type="PANTHER" id="PTHR43705">
    <property type="entry name" value="HYDROXYACYLGLUTATHIONE HYDROLASE"/>
    <property type="match status" value="1"/>
</dbReference>
<keyword evidence="5 7" id="KW-0378">Hydrolase</keyword>
<evidence type="ECO:0000259" key="8">
    <source>
        <dbReference type="SMART" id="SM00849"/>
    </source>
</evidence>
<protein>
    <recommendedName>
        <fullName evidence="7">Hydroxyacylglutathione hydrolase</fullName>
        <ecNumber evidence="7">3.1.2.6</ecNumber>
    </recommendedName>
    <alternativeName>
        <fullName evidence="7">Glyoxalase II</fullName>
        <shortName evidence="7">Glx II</shortName>
    </alternativeName>
</protein>
<dbReference type="GO" id="GO:0019243">
    <property type="term" value="P:methylglyoxal catabolic process to D-lactate via S-lactoyl-glutathione"/>
    <property type="evidence" value="ECO:0007669"/>
    <property type="project" value="UniProtKB-UniRule"/>
</dbReference>
<gene>
    <name evidence="9" type="primary">gloB_1</name>
    <name evidence="7" type="synonym">gloB</name>
    <name evidence="9" type="ORF">LA5096_01219</name>
</gene>
<dbReference type="Pfam" id="PF00753">
    <property type="entry name" value="Lactamase_B"/>
    <property type="match status" value="1"/>
</dbReference>
<dbReference type="UniPathway" id="UPA00619">
    <property type="reaction ID" value="UER00676"/>
</dbReference>
<evidence type="ECO:0000256" key="1">
    <source>
        <dbReference type="ARBA" id="ARBA00001623"/>
    </source>
</evidence>
<dbReference type="InterPro" id="IPR001279">
    <property type="entry name" value="Metallo-B-lactamas"/>
</dbReference>
<dbReference type="NCBIfam" id="TIGR03413">
    <property type="entry name" value="GSH_gloB"/>
    <property type="match status" value="1"/>
</dbReference>
<dbReference type="InterPro" id="IPR035680">
    <property type="entry name" value="Clx_II_MBL"/>
</dbReference>
<evidence type="ECO:0000256" key="5">
    <source>
        <dbReference type="ARBA" id="ARBA00022801"/>
    </source>
</evidence>
<feature type="binding site" evidence="7">
    <location>
        <position position="92"/>
    </location>
    <ligand>
        <name>Zn(2+)</name>
        <dbReference type="ChEBI" id="CHEBI:29105"/>
        <label>1</label>
    </ligand>
</feature>